<gene>
    <name evidence="2" type="ORF">PYK22_00678</name>
</gene>
<proteinExistence type="predicted"/>
<dbReference type="RefSeq" id="WP_041974275.1">
    <property type="nucleotide sequence ID" value="NZ_CBXV010000002.1"/>
</dbReference>
<name>A0A0B6WTY1_9BACT</name>
<evidence type="ECO:0000259" key="1">
    <source>
        <dbReference type="Pfam" id="PF00462"/>
    </source>
</evidence>
<dbReference type="PROSITE" id="PS51354">
    <property type="entry name" value="GLUTAREDOXIN_2"/>
    <property type="match status" value="1"/>
</dbReference>
<feature type="domain" description="Glutaredoxin" evidence="1">
    <location>
        <begin position="4"/>
        <end position="62"/>
    </location>
</feature>
<dbReference type="InterPro" id="IPR036249">
    <property type="entry name" value="Thioredoxin-like_sf"/>
</dbReference>
<dbReference type="STRING" id="454194.PYK22_00678"/>
<dbReference type="SUPFAM" id="SSF52833">
    <property type="entry name" value="Thioredoxin-like"/>
    <property type="match status" value="1"/>
</dbReference>
<dbReference type="Proteomes" id="UP000031518">
    <property type="component" value="Unassembled WGS sequence"/>
</dbReference>
<dbReference type="InterPro" id="IPR002109">
    <property type="entry name" value="Glutaredoxin"/>
</dbReference>
<evidence type="ECO:0000313" key="2">
    <source>
        <dbReference type="EMBL" id="CDM64683.1"/>
    </source>
</evidence>
<keyword evidence="3" id="KW-1185">Reference proteome</keyword>
<dbReference type="Pfam" id="PF00462">
    <property type="entry name" value="Glutaredoxin"/>
    <property type="match status" value="1"/>
</dbReference>
<dbReference type="EMBL" id="CBXV010000002">
    <property type="protein sequence ID" value="CDM64683.1"/>
    <property type="molecule type" value="Genomic_DNA"/>
</dbReference>
<organism evidence="2 3">
    <name type="scientific">Pyrinomonas methylaliphatogenes</name>
    <dbReference type="NCBI Taxonomy" id="454194"/>
    <lineage>
        <taxon>Bacteria</taxon>
        <taxon>Pseudomonadati</taxon>
        <taxon>Acidobacteriota</taxon>
        <taxon>Blastocatellia</taxon>
        <taxon>Blastocatellales</taxon>
        <taxon>Pyrinomonadaceae</taxon>
        <taxon>Pyrinomonas</taxon>
    </lineage>
</organism>
<dbReference type="NCBIfam" id="NF041212">
    <property type="entry name" value="Uxx_star"/>
    <property type="match status" value="1"/>
</dbReference>
<protein>
    <submittedName>
        <fullName evidence="2">Glutaredoxin-like protein</fullName>
    </submittedName>
</protein>
<dbReference type="OrthoDB" id="9795531at2"/>
<sequence>MALVIYTKPGCPYCQQAKEYYAAKGIPFIEYDAQNDRARRAEMLAYSGGDPTVPCIVQDGVYLGSGWGDPPRG</sequence>
<reference evidence="2 3" key="1">
    <citation type="submission" date="2013-12" db="EMBL/GenBank/DDBJ databases">
        <authorList>
            <person name="Stott M."/>
        </authorList>
    </citation>
    <scope>NUCLEOTIDE SEQUENCE [LARGE SCALE GENOMIC DNA]</scope>
    <source>
        <strain evidence="2 3">K22</strain>
    </source>
</reference>
<dbReference type="Gene3D" id="3.40.30.10">
    <property type="entry name" value="Glutaredoxin"/>
    <property type="match status" value="1"/>
</dbReference>
<accession>A0A0B6WTY1</accession>
<reference evidence="2 3" key="2">
    <citation type="submission" date="2015-01" db="EMBL/GenBank/DDBJ databases">
        <title>Complete genome sequence of Pyrinomonas methylaliphatogenes type strain K22T.</title>
        <authorList>
            <person name="Lee K.C.Y."/>
            <person name="Power J.F."/>
            <person name="Dunfield P.F."/>
            <person name="Morgan X.C."/>
            <person name="Huttenhower C."/>
            <person name="Stott M.B."/>
        </authorList>
    </citation>
    <scope>NUCLEOTIDE SEQUENCE [LARGE SCALE GENOMIC DNA]</scope>
    <source>
        <strain evidence="2 3">K22</strain>
    </source>
</reference>
<evidence type="ECO:0000313" key="3">
    <source>
        <dbReference type="Proteomes" id="UP000031518"/>
    </source>
</evidence>
<dbReference type="AlphaFoldDB" id="A0A0B6WTY1"/>